<name>A0A6J5MR30_9CAUD</name>
<feature type="transmembrane region" description="Helical" evidence="1">
    <location>
        <begin position="20"/>
        <end position="37"/>
    </location>
</feature>
<keyword evidence="1" id="KW-1133">Transmembrane helix</keyword>
<dbReference type="EMBL" id="LR796508">
    <property type="protein sequence ID" value="CAB4149168.1"/>
    <property type="molecule type" value="Genomic_DNA"/>
</dbReference>
<protein>
    <submittedName>
        <fullName evidence="2">Uncharacterized protein</fullName>
    </submittedName>
</protein>
<evidence type="ECO:0000256" key="1">
    <source>
        <dbReference type="SAM" id="Phobius"/>
    </source>
</evidence>
<accession>A0A6J5MR30</accession>
<gene>
    <name evidence="2" type="ORF">UFOVP528_52</name>
</gene>
<keyword evidence="1" id="KW-0472">Membrane</keyword>
<sequence>MKKIFEIFKGDKGEFSSKRFVGIIGAFVLFGTLAYNSTTHQDIAPSKELVEAVEWITILTLGFTTIDKFGNNGKQV</sequence>
<evidence type="ECO:0000313" key="2">
    <source>
        <dbReference type="EMBL" id="CAB4149168.1"/>
    </source>
</evidence>
<reference evidence="2" key="1">
    <citation type="submission" date="2020-04" db="EMBL/GenBank/DDBJ databases">
        <authorList>
            <person name="Chiriac C."/>
            <person name="Salcher M."/>
            <person name="Ghai R."/>
            <person name="Kavagutti S V."/>
        </authorList>
    </citation>
    <scope>NUCLEOTIDE SEQUENCE</scope>
</reference>
<proteinExistence type="predicted"/>
<organism evidence="2">
    <name type="scientific">uncultured Caudovirales phage</name>
    <dbReference type="NCBI Taxonomy" id="2100421"/>
    <lineage>
        <taxon>Viruses</taxon>
        <taxon>Duplodnaviria</taxon>
        <taxon>Heunggongvirae</taxon>
        <taxon>Uroviricota</taxon>
        <taxon>Caudoviricetes</taxon>
        <taxon>Peduoviridae</taxon>
        <taxon>Maltschvirus</taxon>
        <taxon>Maltschvirus maltsch</taxon>
    </lineage>
</organism>
<keyword evidence="1" id="KW-0812">Transmembrane</keyword>